<name>A0ABR4XLK2_9PORP</name>
<accession>A0ABR4XLK2</accession>
<evidence type="ECO:0000313" key="2">
    <source>
        <dbReference type="Proteomes" id="UP000030101"/>
    </source>
</evidence>
<dbReference type="RefSeq" id="WP_036789365.1">
    <property type="nucleotide sequence ID" value="NZ_JQZV01000006.1"/>
</dbReference>
<reference evidence="1 2" key="1">
    <citation type="submission" date="2014-08" db="EMBL/GenBank/DDBJ databases">
        <title>Porphyromonas canoris strain:OH2762 Genome sequencing.</title>
        <authorList>
            <person name="Wallis C."/>
            <person name="Deusch O."/>
            <person name="O'Flynn C."/>
            <person name="Davis I."/>
            <person name="Jospin G."/>
            <person name="Darling A.E."/>
            <person name="Coil D.A."/>
            <person name="Alexiev A."/>
            <person name="Horsfall A."/>
            <person name="Kirkwood N."/>
            <person name="Harris S."/>
            <person name="Eisen J.A."/>
        </authorList>
    </citation>
    <scope>NUCLEOTIDE SEQUENCE [LARGE SCALE GENOMIC DNA]</scope>
    <source>
        <strain evidence="2">COT-108 OH2762</strain>
    </source>
</reference>
<dbReference type="EMBL" id="JQZV01000006">
    <property type="protein sequence ID" value="KGN92842.1"/>
    <property type="molecule type" value="Genomic_DNA"/>
</dbReference>
<sequence length="86" mass="9720">MRYKEFDDNKKLGLKIEVTDMESGFRDLLLVRFLLENEREGIGKNALIVIAGANRCKVLRRKEVLGSRLDVGVPFISVVAIGSRRS</sequence>
<keyword evidence="2" id="KW-1185">Reference proteome</keyword>
<dbReference type="Proteomes" id="UP000030101">
    <property type="component" value="Unassembled WGS sequence"/>
</dbReference>
<evidence type="ECO:0000313" key="1">
    <source>
        <dbReference type="EMBL" id="KGN92842.1"/>
    </source>
</evidence>
<gene>
    <name evidence="1" type="ORF">HQ43_02895</name>
</gene>
<protein>
    <submittedName>
        <fullName evidence="1">Uncharacterized protein</fullName>
    </submittedName>
</protein>
<comment type="caution">
    <text evidence="1">The sequence shown here is derived from an EMBL/GenBank/DDBJ whole genome shotgun (WGS) entry which is preliminary data.</text>
</comment>
<organism evidence="1 2">
    <name type="scientific">Porphyromonas canoris</name>
    <dbReference type="NCBI Taxonomy" id="36875"/>
    <lineage>
        <taxon>Bacteria</taxon>
        <taxon>Pseudomonadati</taxon>
        <taxon>Bacteroidota</taxon>
        <taxon>Bacteroidia</taxon>
        <taxon>Bacteroidales</taxon>
        <taxon>Porphyromonadaceae</taxon>
        <taxon>Porphyromonas</taxon>
    </lineage>
</organism>
<proteinExistence type="predicted"/>